<reference evidence="1" key="1">
    <citation type="submission" date="2019-10" db="EMBL/GenBank/DDBJ databases">
        <authorList>
            <person name="Liu Q."/>
            <person name="Zhang W."/>
        </authorList>
    </citation>
    <scope>NUCLEOTIDE SEQUENCE</scope>
    <source>
        <strain evidence="1">UJSL016</strain>
    </source>
</reference>
<dbReference type="EMBL" id="MN621479">
    <property type="protein sequence ID" value="QJQ37760.1"/>
    <property type="molecule type" value="Genomic_DNA"/>
</dbReference>
<protein>
    <submittedName>
        <fullName evidence="1">Uncharacterized protein</fullName>
    </submittedName>
</protein>
<accession>A0A6M4B907</accession>
<name>A0A6M4B907_9VIRU</name>
<evidence type="ECO:0000313" key="1">
    <source>
        <dbReference type="EMBL" id="QJQ37760.1"/>
    </source>
</evidence>
<sequence>MSYAPKNPRPSSIIYQHPYWSKNASRKEILTNAINRSWSKAGSLSQLSRFFDRKQHFFVLRATKSGTLSSTYTSAEIFKEPRFLPYYISPGDMQGLNSDQRAKLESVFARLSVAKTGRVPTIYRITDFTFCDDLGRIYSRGDPSAGQDVRLLYFQRFTLSAPFDFRNHTWFQSKDGDVSLAAYIGIGLAGYDPRIQQEIYNSLKFDVHHVEENKFDLRPSALLPLPTWLHLRWVHAGDRGSIEKNLFQHDQVNGNLW</sequence>
<proteinExistence type="predicted"/>
<organism evidence="1">
    <name type="scientific">Cressdnaviricota sp</name>
    <dbReference type="NCBI Taxonomy" id="2748378"/>
    <lineage>
        <taxon>Viruses</taxon>
        <taxon>Monodnaviria</taxon>
        <taxon>Shotokuvirae</taxon>
        <taxon>Cressdnaviricota</taxon>
    </lineage>
</organism>